<dbReference type="Gene3D" id="3.60.40.10">
    <property type="entry name" value="PPM-type phosphatase domain"/>
    <property type="match status" value="1"/>
</dbReference>
<reference evidence="2" key="1">
    <citation type="submission" date="2015-08" db="EMBL/GenBank/DDBJ databases">
        <authorList>
            <person name="Babu N.S."/>
            <person name="Beckwith C.J."/>
            <person name="Beseler K.G."/>
            <person name="Brison A."/>
            <person name="Carone J.V."/>
            <person name="Caskin T.P."/>
            <person name="Diamond M."/>
            <person name="Durham M.E."/>
            <person name="Foxe J.M."/>
            <person name="Go M."/>
            <person name="Henderson B.A."/>
            <person name="Jones I.B."/>
            <person name="McGettigan J.A."/>
            <person name="Micheletti S.J."/>
            <person name="Nasrallah M.E."/>
            <person name="Ortiz D."/>
            <person name="Piller C.R."/>
            <person name="Privatt S.R."/>
            <person name="Schneider S.L."/>
            <person name="Sharp S."/>
            <person name="Smith T.C."/>
            <person name="Stanton J.D."/>
            <person name="Ullery H.E."/>
            <person name="Wilson R.J."/>
            <person name="Serrano M.G."/>
            <person name="Buck G."/>
            <person name="Lee V."/>
            <person name="Wang Y."/>
            <person name="Carvalho R."/>
            <person name="Voegtly L."/>
            <person name="Shi R."/>
            <person name="Duckworth R."/>
            <person name="Johnson A."/>
            <person name="Loviza R."/>
            <person name="Walstead R."/>
            <person name="Shah Z."/>
            <person name="Kiflezghi M."/>
            <person name="Wade K."/>
            <person name="Ball S.L."/>
            <person name="Bradley K.W."/>
            <person name="Asai D.J."/>
            <person name="Bowman C.A."/>
            <person name="Russell D.A."/>
            <person name="Pope W.H."/>
            <person name="Jacobs-Sera D."/>
            <person name="Hendrix R.W."/>
            <person name="Hatfull G.F."/>
        </authorList>
    </citation>
    <scope>NUCLEOTIDE SEQUENCE</scope>
</reference>
<name>A0A2P2BXZ3_9ZZZZ</name>
<dbReference type="SMART" id="SM00332">
    <property type="entry name" value="PP2Cc"/>
    <property type="match status" value="1"/>
</dbReference>
<proteinExistence type="predicted"/>
<gene>
    <name evidence="2" type="ORF">NOCA2190066</name>
</gene>
<organism evidence="2">
    <name type="scientific">metagenome</name>
    <dbReference type="NCBI Taxonomy" id="256318"/>
    <lineage>
        <taxon>unclassified sequences</taxon>
        <taxon>metagenomes</taxon>
    </lineage>
</organism>
<sequence>MLRFSGAGVTDAGLVRDHNEDSAFMSPYVALVADGVGGAAAGEVASATAAFTVASHALAHFGQDPATIVVEAVHAARLSLHQGVQGVPTRAGMATTLTVLAGDGEKLVLGHIGDSRAYLFDGSRLCRISRDHTYVQTLVDAGQLPAEAVPRHPWRNVVVRSLHGDPAMVIEEIDLIELVGRVGDRYLVCTDGLTDLIDEDRIAEVLLIKDPHSAAARLVEDALVAGGTDNVTCLVFDIIDGPQVVGDGMLLGAVHDVGNIVDPAAVRIA</sequence>
<dbReference type="EMBL" id="CZKA01000011">
    <property type="protein sequence ID" value="CUR54609.1"/>
    <property type="molecule type" value="Genomic_DNA"/>
</dbReference>
<dbReference type="InterPro" id="IPR001932">
    <property type="entry name" value="PPM-type_phosphatase-like_dom"/>
</dbReference>
<dbReference type="InterPro" id="IPR036457">
    <property type="entry name" value="PPM-type-like_dom_sf"/>
</dbReference>
<accession>A0A2P2BXZ3</accession>
<dbReference type="AlphaFoldDB" id="A0A2P2BXZ3"/>
<dbReference type="CDD" id="cd00143">
    <property type="entry name" value="PP2Cc"/>
    <property type="match status" value="1"/>
</dbReference>
<evidence type="ECO:0000259" key="1">
    <source>
        <dbReference type="PROSITE" id="PS51746"/>
    </source>
</evidence>
<dbReference type="Pfam" id="PF13672">
    <property type="entry name" value="PP2C_2"/>
    <property type="match status" value="1"/>
</dbReference>
<dbReference type="SMART" id="SM00331">
    <property type="entry name" value="PP2C_SIG"/>
    <property type="match status" value="1"/>
</dbReference>
<feature type="domain" description="PPM-type phosphatase" evidence="1">
    <location>
        <begin position="6"/>
        <end position="238"/>
    </location>
</feature>
<evidence type="ECO:0000313" key="2">
    <source>
        <dbReference type="EMBL" id="CUR54609.1"/>
    </source>
</evidence>
<protein>
    <submittedName>
        <fullName evidence="2">Protein phosphatase 2C domain protein</fullName>
    </submittedName>
</protein>
<dbReference type="SUPFAM" id="SSF81606">
    <property type="entry name" value="PP2C-like"/>
    <property type="match status" value="1"/>
</dbReference>
<dbReference type="PROSITE" id="PS51746">
    <property type="entry name" value="PPM_2"/>
    <property type="match status" value="1"/>
</dbReference>